<dbReference type="Gene3D" id="1.25.40.10">
    <property type="entry name" value="Tetratricopeptide repeat domain"/>
    <property type="match status" value="1"/>
</dbReference>
<dbReference type="RefSeq" id="WP_095037659.1">
    <property type="nucleotide sequence ID" value="NZ_NQKQ01000022.1"/>
</dbReference>
<accession>A0A267A8N9</accession>
<reference evidence="1 2" key="1">
    <citation type="submission" date="2017-08" db="EMBL/GenBank/DDBJ databases">
        <title>Genomic and metabolic characterisation of spoilage-associated Pseudomonas species.</title>
        <authorList>
            <person name="Stanborough T."/>
            <person name="Fegan N."/>
            <person name="Powell S.M."/>
            <person name="Singh T."/>
            <person name="Tamplin M.L."/>
            <person name="Chandry P.S."/>
        </authorList>
    </citation>
    <scope>NUCLEOTIDE SEQUENCE [LARGE SCALE GENOMIC DNA]</scope>
    <source>
        <strain evidence="1 2">F1801</strain>
    </source>
</reference>
<organism evidence="1 2">
    <name type="scientific">Pseudomonas fragi</name>
    <dbReference type="NCBI Taxonomy" id="296"/>
    <lineage>
        <taxon>Bacteria</taxon>
        <taxon>Pseudomonadati</taxon>
        <taxon>Pseudomonadota</taxon>
        <taxon>Gammaproteobacteria</taxon>
        <taxon>Pseudomonadales</taxon>
        <taxon>Pseudomonadaceae</taxon>
        <taxon>Pseudomonas</taxon>
    </lineage>
</organism>
<protein>
    <recommendedName>
        <fullName evidence="3">Sel1 repeat family protein</fullName>
    </recommendedName>
</protein>
<dbReference type="EMBL" id="NQKQ01000022">
    <property type="protein sequence ID" value="PAA08112.1"/>
    <property type="molecule type" value="Genomic_DNA"/>
</dbReference>
<name>A0A267A8N9_PSEFR</name>
<evidence type="ECO:0008006" key="3">
    <source>
        <dbReference type="Google" id="ProtNLM"/>
    </source>
</evidence>
<comment type="caution">
    <text evidence="1">The sequence shown here is derived from an EMBL/GenBank/DDBJ whole genome shotgun (WGS) entry which is preliminary data.</text>
</comment>
<dbReference type="Proteomes" id="UP000215861">
    <property type="component" value="Unassembled WGS sequence"/>
</dbReference>
<evidence type="ECO:0000313" key="2">
    <source>
        <dbReference type="Proteomes" id="UP000215861"/>
    </source>
</evidence>
<proteinExistence type="predicted"/>
<dbReference type="OrthoDB" id="5587079at2"/>
<sequence>MLAFTDEFSWLFEGLSTYTTLHEKGMRLYDLGAFKYAQQFLQLPAAVGDAEAQFALASIIERDPSETLSTIAPLKQALAQAETISLPEDVRATYIQQVGQQISDIENAFKARYLALYQAAAEQGHIDAMLRLGGDEWAEKVRLQLAPGVQSNESEALLNMYALTRELEWLKKASGAGNAVAHYLLALRYNENPELYVPAHINLSLETHIDAVLRSAVIGGYPPAMYWYANRLKLRGNFIFIQHLRIDEAKAGSIDAVARYGLALSGFYSDEQYNDTDSGFDADYVKGYGLLWLVNQVKGRESAPVDFKNILAQLERELTQVQINEGINWARYWREQYPLLSEFRLRACLR</sequence>
<dbReference type="AlphaFoldDB" id="A0A267A8N9"/>
<dbReference type="InterPro" id="IPR011990">
    <property type="entry name" value="TPR-like_helical_dom_sf"/>
</dbReference>
<evidence type="ECO:0000313" key="1">
    <source>
        <dbReference type="EMBL" id="PAA08112.1"/>
    </source>
</evidence>
<gene>
    <name evidence="1" type="ORF">CJU81_17640</name>
</gene>